<proteinExistence type="predicted"/>
<protein>
    <recommendedName>
        <fullName evidence="4">Type VI secretion protein</fullName>
    </recommendedName>
</protein>
<evidence type="ECO:0000313" key="3">
    <source>
        <dbReference type="Proteomes" id="UP000319523"/>
    </source>
</evidence>
<comment type="caution">
    <text evidence="2">The sequence shown here is derived from an EMBL/GenBank/DDBJ whole genome shotgun (WGS) entry which is preliminary data.</text>
</comment>
<organism evidence="2 3">
    <name type="scientific">Mixta tenebrionis</name>
    <dbReference type="NCBI Taxonomy" id="2562439"/>
    <lineage>
        <taxon>Bacteria</taxon>
        <taxon>Pseudomonadati</taxon>
        <taxon>Pseudomonadota</taxon>
        <taxon>Gammaproteobacteria</taxon>
        <taxon>Enterobacterales</taxon>
        <taxon>Erwiniaceae</taxon>
        <taxon>Mixta</taxon>
    </lineage>
</organism>
<name>A0A506V133_9GAMM</name>
<evidence type="ECO:0008006" key="4">
    <source>
        <dbReference type="Google" id="ProtNLM"/>
    </source>
</evidence>
<sequence length="406" mass="45398">MPVDLSIIPPVVKRKKPPLLKRWLFFLFIMTVCNGLLVAWLWPTNKENQIMFFWIYVVGVPVLSWLIFFSLRWLIYLVSISLSDGWNHEREKDIADEIQRGQRYLALKGFCVRLPHIVTSGVLTEQFMLSQGVVLPAVVNELTQSVDHKAYFSDKGQPVTCRIIKQIQFLLIDEEIQKELLQINNSAVVKVIIQVDSDSILTEDAVKAIDECVGPQVPPQAQIIFSSQFGLTDIDNWLDNEQAIGTLLILSVKIHTEIKNGEGEAAVALILHSSPENLYLENCIAHIHRPEKSSPEITSDTIGNALLWGKTTIEEINLLWLAGINSEEATEILFSGCIVDSQSNLLTDNFININNRSGDIGLVTPWLAIILAAGAGSNSYSSSHLVVSKCRQDTSLWCLVVRPVNS</sequence>
<keyword evidence="3" id="KW-1185">Reference proteome</keyword>
<evidence type="ECO:0000313" key="2">
    <source>
        <dbReference type="EMBL" id="TPW39176.1"/>
    </source>
</evidence>
<dbReference type="Proteomes" id="UP000319523">
    <property type="component" value="Unassembled WGS sequence"/>
</dbReference>
<dbReference type="EMBL" id="VHQI01000017">
    <property type="protein sequence ID" value="TPW39176.1"/>
    <property type="molecule type" value="Genomic_DNA"/>
</dbReference>
<keyword evidence="1" id="KW-1133">Transmembrane helix</keyword>
<dbReference type="OrthoDB" id="7032446at2"/>
<keyword evidence="1" id="KW-0812">Transmembrane</keyword>
<feature type="transmembrane region" description="Helical" evidence="1">
    <location>
        <begin position="23"/>
        <end position="42"/>
    </location>
</feature>
<dbReference type="AlphaFoldDB" id="A0A506V133"/>
<keyword evidence="1" id="KW-0472">Membrane</keyword>
<evidence type="ECO:0000256" key="1">
    <source>
        <dbReference type="SAM" id="Phobius"/>
    </source>
</evidence>
<reference evidence="2 3" key="1">
    <citation type="submission" date="2019-06" db="EMBL/GenBank/DDBJ databases">
        <authorList>
            <person name="Yang Y."/>
        </authorList>
    </citation>
    <scope>NUCLEOTIDE SEQUENCE [LARGE SCALE GENOMIC DNA]</scope>
    <source>
        <strain evidence="2 3">BIT-26</strain>
    </source>
</reference>
<gene>
    <name evidence="2" type="ORF">FKM52_19580</name>
</gene>
<accession>A0A506V133</accession>
<dbReference type="RefSeq" id="WP_141177832.1">
    <property type="nucleotide sequence ID" value="NZ_JBHUFX010000036.1"/>
</dbReference>
<feature type="transmembrane region" description="Helical" evidence="1">
    <location>
        <begin position="54"/>
        <end position="75"/>
    </location>
</feature>